<dbReference type="GO" id="GO:0004662">
    <property type="term" value="F:CAAX-protein geranylgeranyltransferase activity"/>
    <property type="evidence" value="ECO:0007669"/>
    <property type="project" value="UniProtKB-EC"/>
</dbReference>
<evidence type="ECO:0000313" key="15">
    <source>
        <dbReference type="EMBL" id="KAG2493695.1"/>
    </source>
</evidence>
<feature type="compositionally biased region" description="Low complexity" evidence="14">
    <location>
        <begin position="1"/>
        <end position="14"/>
    </location>
</feature>
<evidence type="ECO:0000256" key="14">
    <source>
        <dbReference type="SAM" id="MobiDB-lite"/>
    </source>
</evidence>
<evidence type="ECO:0000256" key="5">
    <source>
        <dbReference type="ARBA" id="ARBA00022602"/>
    </source>
</evidence>
<evidence type="ECO:0000256" key="1">
    <source>
        <dbReference type="ARBA" id="ARBA00001946"/>
    </source>
</evidence>
<proteinExistence type="inferred from homology"/>
<comment type="similarity">
    <text evidence="2">Belongs to the protein prenyltransferase subunit alpha family.</text>
</comment>
<dbReference type="GO" id="GO:0005953">
    <property type="term" value="C:CAAX-protein geranylgeranyltransferase complex"/>
    <property type="evidence" value="ECO:0007669"/>
    <property type="project" value="TreeGrafter"/>
</dbReference>
<dbReference type="EC" id="2.5.1.59" evidence="3"/>
<dbReference type="SUPFAM" id="SSF48439">
    <property type="entry name" value="Protein prenylyltransferase"/>
    <property type="match status" value="1"/>
</dbReference>
<name>A0A835Y0T9_9CHLO</name>
<evidence type="ECO:0000256" key="10">
    <source>
        <dbReference type="ARBA" id="ARBA00041392"/>
    </source>
</evidence>
<dbReference type="AlphaFoldDB" id="A0A835Y0T9"/>
<dbReference type="PANTHER" id="PTHR11129:SF1">
    <property type="entry name" value="PROTEIN FARNESYLTRANSFERASE_GERANYLGERANYLTRANSFERASE TYPE-1 SUBUNIT ALPHA"/>
    <property type="match status" value="1"/>
</dbReference>
<evidence type="ECO:0000313" key="16">
    <source>
        <dbReference type="Proteomes" id="UP000612055"/>
    </source>
</evidence>
<dbReference type="InterPro" id="IPR002088">
    <property type="entry name" value="Prenyl_trans_a"/>
</dbReference>
<comment type="caution">
    <text evidence="15">The sequence shown here is derived from an EMBL/GenBank/DDBJ whole genome shotgun (WGS) entry which is preliminary data.</text>
</comment>
<dbReference type="Gene3D" id="1.25.40.120">
    <property type="entry name" value="Protein prenylyltransferase"/>
    <property type="match status" value="1"/>
</dbReference>
<protein>
    <recommendedName>
        <fullName evidence="9">Protein farnesyltransferase/geranylgeranyltransferase type-1 subunit alpha</fullName>
        <ecNumber evidence="4">2.5.1.58</ecNumber>
        <ecNumber evidence="3">2.5.1.59</ecNumber>
    </recommendedName>
    <alternativeName>
        <fullName evidence="12">CAAX farnesyltransferase subunit alpha</fullName>
    </alternativeName>
    <alternativeName>
        <fullName evidence="11">FTase-alpha</fullName>
    </alternativeName>
    <alternativeName>
        <fullName evidence="10">Ras proteins prenyltransferase subunit alpha</fullName>
    </alternativeName>
    <alternativeName>
        <fullName evidence="13">Type I protein geranyl-geranyltransferase subunit alpha</fullName>
    </alternativeName>
</protein>
<dbReference type="Proteomes" id="UP000612055">
    <property type="component" value="Unassembled WGS sequence"/>
</dbReference>
<evidence type="ECO:0000256" key="8">
    <source>
        <dbReference type="ARBA" id="ARBA00022842"/>
    </source>
</evidence>
<evidence type="ECO:0000256" key="13">
    <source>
        <dbReference type="ARBA" id="ARBA00043219"/>
    </source>
</evidence>
<sequence>MSAAGSQPAGGAAAPAPPGPPLPYAQRPDWADVTPVHIPEEAVVAIQYTAEHSDALGYFRAVVRSGELSPRVLALTADMIRFNQADYTAWRVRWRCVQALGPEALASELDFTHAVMLENAKNYQLWNHRRLCALQLGAACADREDAFTREAIAFDEKNYHAWAHRQAVVRVSGRWAAELAFAAELIERDVRNNTAWNQRMFCLQHMPREGADDAAWLRRELEYVAGAIAKAPRNEAPWRYLTGLFATLQPWAGQPRALSTFPDVHQICQEALQECPACAPALDVMAAYYEGLAALGVARAQQQLAAAGGAPGAGPVQGAVAGVLHAVAAANSALEEAGLADPMRAPYWFHRMRGLTPLQAQAEALLA</sequence>
<keyword evidence="16" id="KW-1185">Reference proteome</keyword>
<evidence type="ECO:0000256" key="2">
    <source>
        <dbReference type="ARBA" id="ARBA00006734"/>
    </source>
</evidence>
<comment type="cofactor">
    <cofactor evidence="1">
        <name>Mg(2+)</name>
        <dbReference type="ChEBI" id="CHEBI:18420"/>
    </cofactor>
</comment>
<dbReference type="Pfam" id="PF01239">
    <property type="entry name" value="PPTA"/>
    <property type="match status" value="3"/>
</dbReference>
<evidence type="ECO:0000256" key="9">
    <source>
        <dbReference type="ARBA" id="ARBA00040965"/>
    </source>
</evidence>
<dbReference type="GO" id="GO:0004660">
    <property type="term" value="F:protein farnesyltransferase activity"/>
    <property type="evidence" value="ECO:0007669"/>
    <property type="project" value="UniProtKB-EC"/>
</dbReference>
<organism evidence="15 16">
    <name type="scientific">Edaphochlamys debaryana</name>
    <dbReference type="NCBI Taxonomy" id="47281"/>
    <lineage>
        <taxon>Eukaryota</taxon>
        <taxon>Viridiplantae</taxon>
        <taxon>Chlorophyta</taxon>
        <taxon>core chlorophytes</taxon>
        <taxon>Chlorophyceae</taxon>
        <taxon>CS clade</taxon>
        <taxon>Chlamydomonadales</taxon>
        <taxon>Chlamydomonadales incertae sedis</taxon>
        <taxon>Edaphochlamys</taxon>
    </lineage>
</organism>
<evidence type="ECO:0000256" key="4">
    <source>
        <dbReference type="ARBA" id="ARBA00012702"/>
    </source>
</evidence>
<keyword evidence="6" id="KW-0808">Transferase</keyword>
<feature type="region of interest" description="Disordered" evidence="14">
    <location>
        <begin position="1"/>
        <end position="26"/>
    </location>
</feature>
<keyword evidence="7" id="KW-0677">Repeat</keyword>
<dbReference type="EC" id="2.5.1.58" evidence="4"/>
<evidence type="ECO:0000256" key="6">
    <source>
        <dbReference type="ARBA" id="ARBA00022679"/>
    </source>
</evidence>
<reference evidence="15" key="1">
    <citation type="journal article" date="2020" name="bioRxiv">
        <title>Comparative genomics of Chlamydomonas.</title>
        <authorList>
            <person name="Craig R.J."/>
            <person name="Hasan A.R."/>
            <person name="Ness R.W."/>
            <person name="Keightley P.D."/>
        </authorList>
    </citation>
    <scope>NUCLEOTIDE SEQUENCE</scope>
    <source>
        <strain evidence="15">CCAP 11/70</strain>
    </source>
</reference>
<accession>A0A835Y0T9</accession>
<dbReference type="GO" id="GO:0005965">
    <property type="term" value="C:protein farnesyltransferase complex"/>
    <property type="evidence" value="ECO:0007669"/>
    <property type="project" value="TreeGrafter"/>
</dbReference>
<dbReference type="PROSITE" id="PS51147">
    <property type="entry name" value="PFTA"/>
    <property type="match status" value="3"/>
</dbReference>
<evidence type="ECO:0000256" key="12">
    <source>
        <dbReference type="ARBA" id="ARBA00043086"/>
    </source>
</evidence>
<gene>
    <name evidence="15" type="ORF">HYH03_008209</name>
</gene>
<evidence type="ECO:0000256" key="7">
    <source>
        <dbReference type="ARBA" id="ARBA00022737"/>
    </source>
</evidence>
<dbReference type="EMBL" id="JAEHOE010000036">
    <property type="protein sequence ID" value="KAG2493695.1"/>
    <property type="molecule type" value="Genomic_DNA"/>
</dbReference>
<evidence type="ECO:0000256" key="11">
    <source>
        <dbReference type="ARBA" id="ARBA00042436"/>
    </source>
</evidence>
<dbReference type="PANTHER" id="PTHR11129">
    <property type="entry name" value="PROTEIN FARNESYLTRANSFERASE ALPHA SUBUNIT/RAB GERANYLGERANYL TRANSFERASE ALPHA SUBUNIT"/>
    <property type="match status" value="1"/>
</dbReference>
<keyword evidence="5" id="KW-0637">Prenyltransferase</keyword>
<dbReference type="OrthoDB" id="272289at2759"/>
<evidence type="ECO:0000256" key="3">
    <source>
        <dbReference type="ARBA" id="ARBA00012700"/>
    </source>
</evidence>
<keyword evidence="8" id="KW-0460">Magnesium</keyword>